<feature type="region of interest" description="Disordered" evidence="1">
    <location>
        <begin position="52"/>
        <end position="81"/>
    </location>
</feature>
<dbReference type="RefSeq" id="WP_285995743.1">
    <property type="nucleotide sequence ID" value="NZ_CP127295.1"/>
</dbReference>
<evidence type="ECO:0000313" key="4">
    <source>
        <dbReference type="Proteomes" id="UP001239397"/>
    </source>
</evidence>
<keyword evidence="4" id="KW-1185">Reference proteome</keyword>
<dbReference type="AlphaFoldDB" id="A0A9Y2JIJ6"/>
<dbReference type="EMBL" id="CP127295">
    <property type="protein sequence ID" value="WIX99260.1"/>
    <property type="molecule type" value="Genomic_DNA"/>
</dbReference>
<evidence type="ECO:0008006" key="5">
    <source>
        <dbReference type="Google" id="ProtNLM"/>
    </source>
</evidence>
<feature type="compositionally biased region" description="Low complexity" evidence="1">
    <location>
        <begin position="52"/>
        <end position="65"/>
    </location>
</feature>
<dbReference type="Proteomes" id="UP001239397">
    <property type="component" value="Chromosome"/>
</dbReference>
<sequence>MKSWLWGMLLVTGVATAACGASPSPARAPAPSSTTETVVTIEPTPVVTVTVPPTSSVTAPAATKTSVRKTPTRQPPRFGYQCRDGDERKYDVCAGHRAWVDGQREFTGCLDSGGNWDIENQRCERP</sequence>
<protein>
    <recommendedName>
        <fullName evidence="5">Chitin-binding type-2 domain-containing protein</fullName>
    </recommendedName>
</protein>
<gene>
    <name evidence="3" type="ORF">QRX60_35140</name>
</gene>
<accession>A0A9Y2JIJ6</accession>
<dbReference type="KEGG" id="amog:QRX60_35140"/>
<evidence type="ECO:0000256" key="1">
    <source>
        <dbReference type="SAM" id="MobiDB-lite"/>
    </source>
</evidence>
<organism evidence="3 4">
    <name type="scientific">Amycolatopsis mongoliensis</name>
    <dbReference type="NCBI Taxonomy" id="715475"/>
    <lineage>
        <taxon>Bacteria</taxon>
        <taxon>Bacillati</taxon>
        <taxon>Actinomycetota</taxon>
        <taxon>Actinomycetes</taxon>
        <taxon>Pseudonocardiales</taxon>
        <taxon>Pseudonocardiaceae</taxon>
        <taxon>Amycolatopsis</taxon>
    </lineage>
</organism>
<evidence type="ECO:0000313" key="3">
    <source>
        <dbReference type="EMBL" id="WIX99260.1"/>
    </source>
</evidence>
<dbReference type="PROSITE" id="PS51257">
    <property type="entry name" value="PROKAR_LIPOPROTEIN"/>
    <property type="match status" value="1"/>
</dbReference>
<reference evidence="3 4" key="1">
    <citation type="submission" date="2023-06" db="EMBL/GenBank/DDBJ databases">
        <authorList>
            <person name="Oyuntsetseg B."/>
            <person name="Kim S.B."/>
        </authorList>
    </citation>
    <scope>NUCLEOTIDE SEQUENCE [LARGE SCALE GENOMIC DNA]</scope>
    <source>
        <strain evidence="3 4">4-36</strain>
    </source>
</reference>
<feature type="chain" id="PRO_5040911795" description="Chitin-binding type-2 domain-containing protein" evidence="2">
    <location>
        <begin position="18"/>
        <end position="126"/>
    </location>
</feature>
<name>A0A9Y2JIJ6_9PSEU</name>
<feature type="signal peptide" evidence="2">
    <location>
        <begin position="1"/>
        <end position="17"/>
    </location>
</feature>
<evidence type="ECO:0000256" key="2">
    <source>
        <dbReference type="SAM" id="SignalP"/>
    </source>
</evidence>
<keyword evidence="2" id="KW-0732">Signal</keyword>
<proteinExistence type="predicted"/>